<keyword evidence="9" id="KW-0832">Ubl conjugation</keyword>
<name>A0A8J2P0C9_9HEXA</name>
<evidence type="ECO:0000259" key="15">
    <source>
        <dbReference type="PROSITE" id="PS50157"/>
    </source>
</evidence>
<dbReference type="FunFam" id="3.30.160.60:FF:000145">
    <property type="entry name" value="Zinc finger protein 574"/>
    <property type="match status" value="1"/>
</dbReference>
<evidence type="ECO:0000256" key="14">
    <source>
        <dbReference type="PROSITE-ProRule" id="PRU00042"/>
    </source>
</evidence>
<keyword evidence="10" id="KW-0805">Transcription regulation</keyword>
<keyword evidence="5" id="KW-0479">Metal-binding</keyword>
<dbReference type="GO" id="GO:0001227">
    <property type="term" value="F:DNA-binding transcription repressor activity, RNA polymerase II-specific"/>
    <property type="evidence" value="ECO:0007669"/>
    <property type="project" value="TreeGrafter"/>
</dbReference>
<evidence type="ECO:0000256" key="12">
    <source>
        <dbReference type="ARBA" id="ARBA00023163"/>
    </source>
</evidence>
<dbReference type="EMBL" id="CAJVCH010130344">
    <property type="protein sequence ID" value="CAG7726079.1"/>
    <property type="molecule type" value="Genomic_DNA"/>
</dbReference>
<organism evidence="16 17">
    <name type="scientific">Allacma fusca</name>
    <dbReference type="NCBI Taxonomy" id="39272"/>
    <lineage>
        <taxon>Eukaryota</taxon>
        <taxon>Metazoa</taxon>
        <taxon>Ecdysozoa</taxon>
        <taxon>Arthropoda</taxon>
        <taxon>Hexapoda</taxon>
        <taxon>Collembola</taxon>
        <taxon>Symphypleona</taxon>
        <taxon>Sminthuridae</taxon>
        <taxon>Allacma</taxon>
    </lineage>
</organism>
<dbReference type="AlphaFoldDB" id="A0A8J2P0C9"/>
<proteinExistence type="inferred from homology"/>
<keyword evidence="12" id="KW-0804">Transcription</keyword>
<feature type="domain" description="C2H2-type" evidence="15">
    <location>
        <begin position="106"/>
        <end position="134"/>
    </location>
</feature>
<keyword evidence="11" id="KW-0238">DNA-binding</keyword>
<protein>
    <recommendedName>
        <fullName evidence="15">C2H2-type domain-containing protein</fullName>
    </recommendedName>
</protein>
<dbReference type="FunFam" id="3.30.160.60:FF:000247">
    <property type="entry name" value="Zinc finger protein 236"/>
    <property type="match status" value="1"/>
</dbReference>
<evidence type="ECO:0000256" key="1">
    <source>
        <dbReference type="ARBA" id="ARBA00003767"/>
    </source>
</evidence>
<comment type="function">
    <text evidence="1">May be involved in transcriptional regulation.</text>
</comment>
<feature type="domain" description="C2H2-type" evidence="15">
    <location>
        <begin position="212"/>
        <end position="239"/>
    </location>
</feature>
<reference evidence="16" key="1">
    <citation type="submission" date="2021-06" db="EMBL/GenBank/DDBJ databases">
        <authorList>
            <person name="Hodson N. C."/>
            <person name="Mongue J. A."/>
            <person name="Jaron S. K."/>
        </authorList>
    </citation>
    <scope>NUCLEOTIDE SEQUENCE</scope>
</reference>
<dbReference type="FunFam" id="3.30.160.60:FF:002343">
    <property type="entry name" value="Zinc finger protein 33A"/>
    <property type="match status" value="1"/>
</dbReference>
<dbReference type="SMART" id="SM00355">
    <property type="entry name" value="ZnF_C2H2"/>
    <property type="match status" value="6"/>
</dbReference>
<evidence type="ECO:0000256" key="5">
    <source>
        <dbReference type="ARBA" id="ARBA00022723"/>
    </source>
</evidence>
<dbReference type="PANTHER" id="PTHR24399">
    <property type="entry name" value="ZINC FINGER AND BTB DOMAIN-CONTAINING"/>
    <property type="match status" value="1"/>
</dbReference>
<dbReference type="FunFam" id="3.30.160.60:FF:000006">
    <property type="entry name" value="Zinc finger protein 184 (Kruppel-like)"/>
    <property type="match status" value="1"/>
</dbReference>
<keyword evidence="13" id="KW-0539">Nucleus</keyword>
<keyword evidence="4" id="KW-1017">Isopeptide bond</keyword>
<dbReference type="GO" id="GO:0008270">
    <property type="term" value="F:zinc ion binding"/>
    <property type="evidence" value="ECO:0007669"/>
    <property type="project" value="UniProtKB-KW"/>
</dbReference>
<evidence type="ECO:0000256" key="11">
    <source>
        <dbReference type="ARBA" id="ARBA00023125"/>
    </source>
</evidence>
<comment type="subcellular location">
    <subcellularLocation>
        <location evidence="2">Nucleus</location>
    </subcellularLocation>
</comment>
<evidence type="ECO:0000256" key="4">
    <source>
        <dbReference type="ARBA" id="ARBA00022499"/>
    </source>
</evidence>
<accession>A0A8J2P0C9</accession>
<dbReference type="GO" id="GO:0005654">
    <property type="term" value="C:nucleoplasm"/>
    <property type="evidence" value="ECO:0007669"/>
    <property type="project" value="TreeGrafter"/>
</dbReference>
<feature type="domain" description="C2H2-type" evidence="15">
    <location>
        <begin position="240"/>
        <end position="261"/>
    </location>
</feature>
<comment type="caution">
    <text evidence="16">The sequence shown here is derived from an EMBL/GenBank/DDBJ whole genome shotgun (WGS) entry which is preliminary data.</text>
</comment>
<evidence type="ECO:0000256" key="9">
    <source>
        <dbReference type="ARBA" id="ARBA00022843"/>
    </source>
</evidence>
<evidence type="ECO:0000256" key="10">
    <source>
        <dbReference type="ARBA" id="ARBA00023015"/>
    </source>
</evidence>
<dbReference type="PANTHER" id="PTHR24399:SF70">
    <property type="entry name" value="C2H2-TYPE DOMAIN-CONTAINING PROTEIN"/>
    <property type="match status" value="1"/>
</dbReference>
<keyword evidence="8" id="KW-0862">Zinc</keyword>
<evidence type="ECO:0000256" key="2">
    <source>
        <dbReference type="ARBA" id="ARBA00004123"/>
    </source>
</evidence>
<gene>
    <name evidence="16" type="ORF">AFUS01_LOCUS15009</name>
</gene>
<evidence type="ECO:0000256" key="7">
    <source>
        <dbReference type="ARBA" id="ARBA00022771"/>
    </source>
</evidence>
<dbReference type="OrthoDB" id="6077919at2759"/>
<evidence type="ECO:0000256" key="8">
    <source>
        <dbReference type="ARBA" id="ARBA00022833"/>
    </source>
</evidence>
<keyword evidence="6" id="KW-0677">Repeat</keyword>
<dbReference type="GO" id="GO:0000978">
    <property type="term" value="F:RNA polymerase II cis-regulatory region sequence-specific DNA binding"/>
    <property type="evidence" value="ECO:0007669"/>
    <property type="project" value="TreeGrafter"/>
</dbReference>
<feature type="domain" description="C2H2-type" evidence="15">
    <location>
        <begin position="184"/>
        <end position="211"/>
    </location>
</feature>
<dbReference type="InterPro" id="IPR013087">
    <property type="entry name" value="Znf_C2H2_type"/>
</dbReference>
<dbReference type="Pfam" id="PF00096">
    <property type="entry name" value="zf-C2H2"/>
    <property type="match status" value="4"/>
</dbReference>
<dbReference type="PROSITE" id="PS50157">
    <property type="entry name" value="ZINC_FINGER_C2H2_2"/>
    <property type="match status" value="6"/>
</dbReference>
<keyword evidence="17" id="KW-1185">Reference proteome</keyword>
<evidence type="ECO:0000313" key="16">
    <source>
        <dbReference type="EMBL" id="CAG7726079.1"/>
    </source>
</evidence>
<dbReference type="PROSITE" id="PS00028">
    <property type="entry name" value="ZINC_FINGER_C2H2_1"/>
    <property type="match status" value="3"/>
</dbReference>
<sequence length="261" mass="30485">MTPPEFGKIVETIGSDTCPKYNTGNGAWKDLSLPVRQRPYKCLKCGKCFNQKEKVTRHMRGHTGEKHHSCLLLTIWKGLSEEKKRPVTIPEFVKIVELTDNTPSLYHCLKCGKKFKTKAHIKYHEFCADPNLKPFVCEICDKNFIAKSHFQYHQRTHTGERPYKCPKFVYSVGKFILNTGERPFESHFCKKLFGLKWTLDLHLRTHSAENPFACDECDRAFSNYKDLKRHKINHIGLRPFPCKICGTDFKRKDNLERHIRA</sequence>
<evidence type="ECO:0000256" key="13">
    <source>
        <dbReference type="ARBA" id="ARBA00023242"/>
    </source>
</evidence>
<comment type="similarity">
    <text evidence="3">Belongs to the krueppel C2H2-type zinc-finger protein family.</text>
</comment>
<evidence type="ECO:0000256" key="3">
    <source>
        <dbReference type="ARBA" id="ARBA00006991"/>
    </source>
</evidence>
<evidence type="ECO:0000313" key="17">
    <source>
        <dbReference type="Proteomes" id="UP000708208"/>
    </source>
</evidence>
<evidence type="ECO:0000256" key="6">
    <source>
        <dbReference type="ARBA" id="ARBA00022737"/>
    </source>
</evidence>
<dbReference type="Proteomes" id="UP000708208">
    <property type="component" value="Unassembled WGS sequence"/>
</dbReference>
<feature type="domain" description="C2H2-type" evidence="15">
    <location>
        <begin position="40"/>
        <end position="67"/>
    </location>
</feature>
<keyword evidence="7 14" id="KW-0863">Zinc-finger</keyword>
<feature type="domain" description="C2H2-type" evidence="15">
    <location>
        <begin position="135"/>
        <end position="162"/>
    </location>
</feature>